<evidence type="ECO:0000313" key="1">
    <source>
        <dbReference type="EMBL" id="SDB35032.1"/>
    </source>
</evidence>
<gene>
    <name evidence="1" type="ORF">SAMN02927930_01357</name>
</gene>
<dbReference type="EMBL" id="FMXN01000006">
    <property type="protein sequence ID" value="SDB35032.1"/>
    <property type="molecule type" value="Genomic_DNA"/>
</dbReference>
<name>A0A1G6CQE8_9GAMM</name>
<evidence type="ECO:0000313" key="2">
    <source>
        <dbReference type="Proteomes" id="UP000199626"/>
    </source>
</evidence>
<dbReference type="AlphaFoldDB" id="A0A1G6CQE8"/>
<proteinExistence type="predicted"/>
<reference evidence="2" key="1">
    <citation type="submission" date="2016-10" db="EMBL/GenBank/DDBJ databases">
        <authorList>
            <person name="Varghese N."/>
            <person name="Submissions S."/>
        </authorList>
    </citation>
    <scope>NUCLEOTIDE SEQUENCE [LARGE SCALE GENOMIC DNA]</scope>
    <source>
        <strain evidence="2">CGMCC 1.10824</strain>
    </source>
</reference>
<protein>
    <submittedName>
        <fullName evidence="1">Uncharacterized protein</fullName>
    </submittedName>
</protein>
<dbReference type="STRING" id="1159017.SAMN02927930_01357"/>
<dbReference type="Proteomes" id="UP000199626">
    <property type="component" value="Unassembled WGS sequence"/>
</dbReference>
<organism evidence="1 2">
    <name type="scientific">Pseudidiomarina indica</name>
    <dbReference type="NCBI Taxonomy" id="1159017"/>
    <lineage>
        <taxon>Bacteria</taxon>
        <taxon>Pseudomonadati</taxon>
        <taxon>Pseudomonadota</taxon>
        <taxon>Gammaproteobacteria</taxon>
        <taxon>Alteromonadales</taxon>
        <taxon>Idiomarinaceae</taxon>
        <taxon>Pseudidiomarina</taxon>
    </lineage>
</organism>
<sequence length="177" mass="19828">METCVLDKKISFLIFLVPFLVSCAAKDVTSDAFAAKIADKCFKVTKDLNIYEIKGSDKDKVSSFSSSYLMIGDPSEKQRFTKTGKFIGTVKNGEMLLITKVIDFPYGSAGNCWVVKARHKNTKGKLLEIPSCWVWDQPIWIEPLSPIEQKNTDKELLIKAEQLKEVPRGNCSAQVSK</sequence>
<keyword evidence="2" id="KW-1185">Reference proteome</keyword>
<accession>A0A1G6CQE8</accession>